<evidence type="ECO:0000259" key="2">
    <source>
        <dbReference type="Pfam" id="PF14893"/>
    </source>
</evidence>
<feature type="compositionally biased region" description="Polar residues" evidence="1">
    <location>
        <begin position="284"/>
        <end position="293"/>
    </location>
</feature>
<evidence type="ECO:0000313" key="3">
    <source>
        <dbReference type="EMBL" id="KAG8559934.1"/>
    </source>
</evidence>
<gene>
    <name evidence="3" type="ORF">GDO81_017492</name>
</gene>
<sequence length="373" mass="40878">MSTSSQNDQACPSSPASSSATAPTPQVTAAAPVPAPVIATGMPFFIGTSNLPSYRGDPHTIDAFKEKILRTIELVSLSPKQQVQLLIGQLDGPAAEEVRSWPSTEKTSVDQILNLLKKEFEVQSPTEVRLKFYDRRQKPGETLREYALALQAAYRSLCQVDTIDPVAAQSMITDRFIEGVDSRLIQSQLRMLAAQNPTMSFLDFKTLALRVVGTDSPCASYTSATNSPDLAGGISTASLLPPVLPMQATQTVQSTPVTTPNTTDVLAQVVDSLCQALKEIKVQPSSRESSLARTLSPEPRPNHPRPDRLPPERSPRHEPPYCTYCERPGHYKYQCYQLNGPLPRPRAAPRVVNPRAQRDNRNGFQSSSRNART</sequence>
<dbReference type="Pfam" id="PF14893">
    <property type="entry name" value="PNMA"/>
    <property type="match status" value="1"/>
</dbReference>
<protein>
    <recommendedName>
        <fullName evidence="2">Paraneoplastic antigen Ma-like C-terminal domain-containing protein</fullName>
    </recommendedName>
</protein>
<keyword evidence="4" id="KW-1185">Reference proteome</keyword>
<dbReference type="Proteomes" id="UP000824782">
    <property type="component" value="Unassembled WGS sequence"/>
</dbReference>
<feature type="region of interest" description="Disordered" evidence="1">
    <location>
        <begin position="1"/>
        <end position="27"/>
    </location>
</feature>
<reference evidence="3" key="1">
    <citation type="thesis" date="2020" institute="ProQuest LLC" country="789 East Eisenhower Parkway, Ann Arbor, MI, USA">
        <title>Comparative Genomics and Chromosome Evolution.</title>
        <authorList>
            <person name="Mudd A.B."/>
        </authorList>
    </citation>
    <scope>NUCLEOTIDE SEQUENCE</scope>
    <source>
        <strain evidence="3">237g6f4</strain>
        <tissue evidence="3">Blood</tissue>
    </source>
</reference>
<feature type="compositionally biased region" description="Basic and acidic residues" evidence="1">
    <location>
        <begin position="300"/>
        <end position="319"/>
    </location>
</feature>
<feature type="compositionally biased region" description="Polar residues" evidence="1">
    <location>
        <begin position="362"/>
        <end position="373"/>
    </location>
</feature>
<evidence type="ECO:0000256" key="1">
    <source>
        <dbReference type="SAM" id="MobiDB-lite"/>
    </source>
</evidence>
<feature type="region of interest" description="Disordered" evidence="1">
    <location>
        <begin position="341"/>
        <end position="373"/>
    </location>
</feature>
<proteinExistence type="predicted"/>
<evidence type="ECO:0000313" key="4">
    <source>
        <dbReference type="Proteomes" id="UP000824782"/>
    </source>
</evidence>
<feature type="compositionally biased region" description="Low complexity" evidence="1">
    <location>
        <begin position="12"/>
        <end position="27"/>
    </location>
</feature>
<dbReference type="EMBL" id="WNYA01000008">
    <property type="protein sequence ID" value="KAG8559934.1"/>
    <property type="molecule type" value="Genomic_DNA"/>
</dbReference>
<feature type="region of interest" description="Disordered" evidence="1">
    <location>
        <begin position="284"/>
        <end position="320"/>
    </location>
</feature>
<feature type="compositionally biased region" description="Polar residues" evidence="1">
    <location>
        <begin position="1"/>
        <end position="11"/>
    </location>
</feature>
<organism evidence="3 4">
    <name type="scientific">Engystomops pustulosus</name>
    <name type="common">Tungara frog</name>
    <name type="synonym">Physalaemus pustulosus</name>
    <dbReference type="NCBI Taxonomy" id="76066"/>
    <lineage>
        <taxon>Eukaryota</taxon>
        <taxon>Metazoa</taxon>
        <taxon>Chordata</taxon>
        <taxon>Craniata</taxon>
        <taxon>Vertebrata</taxon>
        <taxon>Euteleostomi</taxon>
        <taxon>Amphibia</taxon>
        <taxon>Batrachia</taxon>
        <taxon>Anura</taxon>
        <taxon>Neobatrachia</taxon>
        <taxon>Hyloidea</taxon>
        <taxon>Leptodactylidae</taxon>
        <taxon>Leiuperinae</taxon>
        <taxon>Engystomops</taxon>
    </lineage>
</organism>
<comment type="caution">
    <text evidence="3">The sequence shown here is derived from an EMBL/GenBank/DDBJ whole genome shotgun (WGS) entry which is preliminary data.</text>
</comment>
<feature type="domain" description="Paraneoplastic antigen Ma-like C-terminal" evidence="2">
    <location>
        <begin position="63"/>
        <end position="203"/>
    </location>
</feature>
<dbReference type="SUPFAM" id="SSF57756">
    <property type="entry name" value="Retrovirus zinc finger-like domains"/>
    <property type="match status" value="1"/>
</dbReference>
<dbReference type="GO" id="GO:0008270">
    <property type="term" value="F:zinc ion binding"/>
    <property type="evidence" value="ECO:0007669"/>
    <property type="project" value="InterPro"/>
</dbReference>
<dbReference type="AlphaFoldDB" id="A0AAV7AIR3"/>
<dbReference type="InterPro" id="IPR036875">
    <property type="entry name" value="Znf_CCHC_sf"/>
</dbReference>
<dbReference type="PANTHER" id="PTHR33223">
    <property type="entry name" value="CCHC-TYPE DOMAIN-CONTAINING PROTEIN"/>
    <property type="match status" value="1"/>
</dbReference>
<name>A0AAV7AIR3_ENGPU</name>
<dbReference type="PANTHER" id="PTHR33223:SF6">
    <property type="entry name" value="CCHC-TYPE DOMAIN-CONTAINING PROTEIN"/>
    <property type="match status" value="1"/>
</dbReference>
<dbReference type="InterPro" id="IPR048270">
    <property type="entry name" value="PNMA_C"/>
</dbReference>
<dbReference type="GO" id="GO:0003676">
    <property type="term" value="F:nucleic acid binding"/>
    <property type="evidence" value="ECO:0007669"/>
    <property type="project" value="InterPro"/>
</dbReference>
<accession>A0AAV7AIR3</accession>